<feature type="transmembrane region" description="Helical" evidence="7">
    <location>
        <begin position="316"/>
        <end position="341"/>
    </location>
</feature>
<proteinExistence type="inferred from homology"/>
<keyword evidence="8" id="KW-0732">Signal</keyword>
<keyword evidence="4" id="KW-0378">Hydrolase</keyword>
<dbReference type="SMART" id="SM00730">
    <property type="entry name" value="PSN"/>
    <property type="match status" value="1"/>
</dbReference>
<dbReference type="PANTHER" id="PTHR12174:SF103">
    <property type="entry name" value="INTRAMEMBRANE PROTEASE (IMPAS) FAMILY"/>
    <property type="match status" value="1"/>
</dbReference>
<keyword evidence="3 7" id="KW-0812">Transmembrane</keyword>
<evidence type="ECO:0000256" key="8">
    <source>
        <dbReference type="SAM" id="SignalP"/>
    </source>
</evidence>
<keyword evidence="6 7" id="KW-0472">Membrane</keyword>
<feature type="chain" id="PRO_5042500342" evidence="8">
    <location>
        <begin position="21"/>
        <end position="575"/>
    </location>
</feature>
<dbReference type="GO" id="GO:0030660">
    <property type="term" value="C:Golgi-associated vesicle membrane"/>
    <property type="evidence" value="ECO:0007669"/>
    <property type="project" value="TreeGrafter"/>
</dbReference>
<evidence type="ECO:0000256" key="7">
    <source>
        <dbReference type="SAM" id="Phobius"/>
    </source>
</evidence>
<feature type="signal peptide" evidence="8">
    <location>
        <begin position="1"/>
        <end position="20"/>
    </location>
</feature>
<dbReference type="InterPro" id="IPR006639">
    <property type="entry name" value="Preselin/SPP"/>
</dbReference>
<dbReference type="Proteomes" id="UP000694867">
    <property type="component" value="Unplaced"/>
</dbReference>
<accession>A0AAJ7WIV4</accession>
<feature type="transmembrane region" description="Helical" evidence="7">
    <location>
        <begin position="252"/>
        <end position="271"/>
    </location>
</feature>
<dbReference type="GO" id="GO:0098553">
    <property type="term" value="C:lumenal side of endoplasmic reticulum membrane"/>
    <property type="evidence" value="ECO:0007669"/>
    <property type="project" value="TreeGrafter"/>
</dbReference>
<dbReference type="KEGG" id="goe:100905744"/>
<dbReference type="GO" id="GO:0033619">
    <property type="term" value="P:membrane protein proteolysis"/>
    <property type="evidence" value="ECO:0007669"/>
    <property type="project" value="TreeGrafter"/>
</dbReference>
<name>A0AAJ7WIV4_9ACAR</name>
<evidence type="ECO:0000256" key="2">
    <source>
        <dbReference type="ARBA" id="ARBA00006859"/>
    </source>
</evidence>
<evidence type="ECO:0000256" key="3">
    <source>
        <dbReference type="ARBA" id="ARBA00022692"/>
    </source>
</evidence>
<reference evidence="10" key="1">
    <citation type="submission" date="2025-08" db="UniProtKB">
        <authorList>
            <consortium name="RefSeq"/>
        </authorList>
    </citation>
    <scope>IDENTIFICATION</scope>
</reference>
<comment type="subcellular location">
    <subcellularLocation>
        <location evidence="1">Endomembrane system</location>
        <topology evidence="1">Multi-pass membrane protein</topology>
    </subcellularLocation>
</comment>
<dbReference type="GeneID" id="100905744"/>
<feature type="transmembrane region" description="Helical" evidence="7">
    <location>
        <begin position="171"/>
        <end position="190"/>
    </location>
</feature>
<evidence type="ECO:0000256" key="5">
    <source>
        <dbReference type="ARBA" id="ARBA00022989"/>
    </source>
</evidence>
<evidence type="ECO:0000256" key="1">
    <source>
        <dbReference type="ARBA" id="ARBA00004127"/>
    </source>
</evidence>
<dbReference type="GO" id="GO:0042500">
    <property type="term" value="F:aspartic endopeptidase activity, intramembrane cleaving"/>
    <property type="evidence" value="ECO:0007669"/>
    <property type="project" value="InterPro"/>
</dbReference>
<dbReference type="AlphaFoldDB" id="A0AAJ7WIV4"/>
<evidence type="ECO:0000313" key="9">
    <source>
        <dbReference type="Proteomes" id="UP000694867"/>
    </source>
</evidence>
<keyword evidence="9" id="KW-1185">Reference proteome</keyword>
<dbReference type="PANTHER" id="PTHR12174">
    <property type="entry name" value="SIGNAL PEPTIDE PEPTIDASE"/>
    <property type="match status" value="1"/>
</dbReference>
<organism evidence="9 10">
    <name type="scientific">Galendromus occidentalis</name>
    <name type="common">western predatory mite</name>
    <dbReference type="NCBI Taxonomy" id="34638"/>
    <lineage>
        <taxon>Eukaryota</taxon>
        <taxon>Metazoa</taxon>
        <taxon>Ecdysozoa</taxon>
        <taxon>Arthropoda</taxon>
        <taxon>Chelicerata</taxon>
        <taxon>Arachnida</taxon>
        <taxon>Acari</taxon>
        <taxon>Parasitiformes</taxon>
        <taxon>Mesostigmata</taxon>
        <taxon>Gamasina</taxon>
        <taxon>Phytoseioidea</taxon>
        <taxon>Phytoseiidae</taxon>
        <taxon>Typhlodrominae</taxon>
        <taxon>Galendromus</taxon>
    </lineage>
</organism>
<evidence type="ECO:0000313" key="10">
    <source>
        <dbReference type="RefSeq" id="XP_028968716.1"/>
    </source>
</evidence>
<evidence type="ECO:0000256" key="4">
    <source>
        <dbReference type="ARBA" id="ARBA00022801"/>
    </source>
</evidence>
<sequence>MAKLLIVAALFLCHVNSVHLQLTGPEIAWLRAETRHSSQHFCMLYYPEFRRLPGSPALADPIKLLNATKYDGCSELDFRFDRQAALTNATNACAVEKTIVNFKKANFAALIMSASKSFLESNQFNVNETRDIDLVVGFVSESTANALQSLLATGEDVNITMYTGDDGVFDFSLAAIWVIAVFTVAVGAYWSGKVRLELFILEQHQRGQDCRFLNGGNGFQENKISQSGSLQTYADAVRQPPQEESSLDVSPLLVSLFVVCMGAMLILLYFFFQYLVYFIIGMFALASVTSLIGVLEPFVDRIPIGTTKIPRKLVPCFYSSLQIRHLFLILFSIGVTTAWLVFRLEPWSWALQDLLGVAFSLNMLRSLRLPNLLICSVLLILLFFYDIFFVFVTPFLTMKGESVMVEVATGTADTQEQLPMVLRIPHLGFEPLPACLSRYSVLGFGDILVPGLLVSYCHAFDLLHQTRPGRLYYTVSTICYGIGLMVTFVAVYFMRTAQPALLYLVPCTLLPVVLIALCRGELKAMWKGNFHNSPVNANGNSQPHPLPNNSVLPPYGATETEPAPIYQTDPALIHN</sequence>
<protein>
    <submittedName>
        <fullName evidence="10">Signal peptide peptidase-like 2B</fullName>
    </submittedName>
</protein>
<feature type="transmembrane region" description="Helical" evidence="7">
    <location>
        <begin position="500"/>
        <end position="518"/>
    </location>
</feature>
<dbReference type="GO" id="GO:0098554">
    <property type="term" value="C:cytoplasmic side of endoplasmic reticulum membrane"/>
    <property type="evidence" value="ECO:0007669"/>
    <property type="project" value="TreeGrafter"/>
</dbReference>
<dbReference type="RefSeq" id="XP_028968716.1">
    <property type="nucleotide sequence ID" value="XM_029112883.1"/>
</dbReference>
<feature type="transmembrane region" description="Helical" evidence="7">
    <location>
        <begin position="277"/>
        <end position="295"/>
    </location>
</feature>
<keyword evidence="5 7" id="KW-1133">Transmembrane helix</keyword>
<comment type="similarity">
    <text evidence="2">Belongs to the peptidase A22B family.</text>
</comment>
<gene>
    <name evidence="10" type="primary">LOC100905744</name>
</gene>
<dbReference type="GO" id="GO:0005765">
    <property type="term" value="C:lysosomal membrane"/>
    <property type="evidence" value="ECO:0007669"/>
    <property type="project" value="TreeGrafter"/>
</dbReference>
<evidence type="ECO:0000256" key="6">
    <source>
        <dbReference type="ARBA" id="ARBA00023136"/>
    </source>
</evidence>
<feature type="transmembrane region" description="Helical" evidence="7">
    <location>
        <begin position="471"/>
        <end position="494"/>
    </location>
</feature>
<feature type="transmembrane region" description="Helical" evidence="7">
    <location>
        <begin position="371"/>
        <end position="396"/>
    </location>
</feature>
<dbReference type="Pfam" id="PF04258">
    <property type="entry name" value="Peptidase_A22B"/>
    <property type="match status" value="1"/>
</dbReference>
<dbReference type="InterPro" id="IPR007369">
    <property type="entry name" value="Peptidase_A22B_SPP"/>
</dbReference>